<dbReference type="EMBL" id="MKKU01000440">
    <property type="protein sequence ID" value="RNF12383.1"/>
    <property type="molecule type" value="Genomic_DNA"/>
</dbReference>
<keyword evidence="1 3" id="KW-0547">Nucleotide-binding</keyword>
<dbReference type="Proteomes" id="UP000284403">
    <property type="component" value="Unassembled WGS sequence"/>
</dbReference>
<feature type="compositionally biased region" description="Low complexity" evidence="4">
    <location>
        <begin position="132"/>
        <end position="145"/>
    </location>
</feature>
<feature type="region of interest" description="Disordered" evidence="4">
    <location>
        <begin position="1"/>
        <end position="119"/>
    </location>
</feature>
<dbReference type="InterPro" id="IPR017441">
    <property type="entry name" value="Protein_kinase_ATP_BS"/>
</dbReference>
<accession>A0A3S5ISN5</accession>
<dbReference type="InterPro" id="IPR000719">
    <property type="entry name" value="Prot_kinase_dom"/>
</dbReference>
<dbReference type="PANTHER" id="PTHR44167:SF24">
    <property type="entry name" value="SERINE_THREONINE-PROTEIN KINASE CHK2"/>
    <property type="match status" value="1"/>
</dbReference>
<feature type="compositionally biased region" description="Basic and acidic residues" evidence="4">
    <location>
        <begin position="216"/>
        <end position="236"/>
    </location>
</feature>
<proteinExistence type="predicted"/>
<protein>
    <recommendedName>
        <fullName evidence="5">Protein kinase domain-containing protein</fullName>
    </recommendedName>
</protein>
<feature type="region of interest" description="Disordered" evidence="4">
    <location>
        <begin position="212"/>
        <end position="236"/>
    </location>
</feature>
<reference evidence="6 7" key="1">
    <citation type="journal article" date="2018" name="BMC Genomics">
        <title>Genomic comparison of Trypanosoma conorhini and Trypanosoma rangeli to Trypanosoma cruzi strains of high and low virulence.</title>
        <authorList>
            <person name="Bradwell K.R."/>
            <person name="Koparde V.N."/>
            <person name="Matveyev A.V."/>
            <person name="Serrano M.G."/>
            <person name="Alves J.M."/>
            <person name="Parikh H."/>
            <person name="Huang B."/>
            <person name="Lee V."/>
            <person name="Espinosa-Alvarez O."/>
            <person name="Ortiz P.A."/>
            <person name="Costa-Martins A.G."/>
            <person name="Teixeira M.M."/>
            <person name="Buck G.A."/>
        </authorList>
    </citation>
    <scope>NUCLEOTIDE SEQUENCE [LARGE SCALE GENOMIC DNA]</scope>
    <source>
        <strain evidence="6 7">025E</strain>
    </source>
</reference>
<evidence type="ECO:0000313" key="7">
    <source>
        <dbReference type="Proteomes" id="UP000284403"/>
    </source>
</evidence>
<dbReference type="AlphaFoldDB" id="A0A3S5ISN5"/>
<keyword evidence="2 3" id="KW-0067">ATP-binding</keyword>
<evidence type="ECO:0000313" key="6">
    <source>
        <dbReference type="EMBL" id="RNF12383.1"/>
    </source>
</evidence>
<organism evidence="6 7">
    <name type="scientific">Trypanosoma conorhini</name>
    <dbReference type="NCBI Taxonomy" id="83891"/>
    <lineage>
        <taxon>Eukaryota</taxon>
        <taxon>Discoba</taxon>
        <taxon>Euglenozoa</taxon>
        <taxon>Kinetoplastea</taxon>
        <taxon>Metakinetoplastina</taxon>
        <taxon>Trypanosomatida</taxon>
        <taxon>Trypanosomatidae</taxon>
        <taxon>Trypanosoma</taxon>
    </lineage>
</organism>
<sequence>MSTTDGSRLRGIRGKSGVAAAVEATADQRLKREGRTQSGAELHTTQNPAACLNRTSGAPIRRRVKTGEKGPAGTVSHDGARFFTPSNKKGGEAKEGQALAPQEAGSPEPFENSDDGINVPEATRRGEVAALQELPLPLPQPLAEKAANKKEDKDVDRRKACSRRGKSSLQGSSDRHRRTTADTKSPRGGGSRPPATAAAQPALAYLHVPSTAFSDNPRRAPMRDGRSHPGNSFRRDSWHNTRRVDAVDEAMIVTGLLSSKKASQSELRPSIANELTSIKNHGASSCPRDSLDSLFNPKPPSPMLVTLLGSGGCHRRKHIKLVSSYILGPLLGEGVFGVVRDAIDTSANGVFPPCFQRVAIKSYKYCRSSAPRSFYAWDTAGRCGFTAASSQGAGNPPISEAQQREGLKMHRMLESEVCNLQRFHCRNIIRSKDIFTRGGKDYVVLPIAVCNLDQLVRETVRYEFRQRHGLSGPGNSLLPASSMPRSTRLGKSVGSEMLLDVACSSYMSLGENELNLLGSSNSEAVAPFFFAGFIRGIMYQLLQGVAYLHNQGLAHNDLKPKNILIFANGELKISDLAGVLGEYNDQGTPMYVSPEVCKHFYCAGDAEDDADVVKVDALKNDMWSCGAILYYLLTGMPLWRPHPDVRNKYQFYREVAAQTSPINLDHVPEPSEAAAATATSEDPLVHANLKPEDGTVKGASPSSLRHLLGCLLEIDPVVRLSAKEATEHPSLRALSLGGNSATDASDVAQREVASCLLEAPHLQVLIKRGREEHLQFVAECCSMLRISLPSEIFLPDTEESECANEPFGNADSHPSPPATSPLSRGTVDRHLFPSEADYHYYQNKLGKPEYDLQFLLYYPAKVNMLRSYLLGRVLVECGYRSAKEAEAQLAQDLLHNQQKLILAEGKALLRAKTAQVPTRASNHKNIESDHCSKCFCGLM</sequence>
<dbReference type="OrthoDB" id="4062651at2759"/>
<dbReference type="GO" id="GO:0005524">
    <property type="term" value="F:ATP binding"/>
    <property type="evidence" value="ECO:0007669"/>
    <property type="project" value="UniProtKB-UniRule"/>
</dbReference>
<feature type="compositionally biased region" description="Basic and acidic residues" evidence="4">
    <location>
        <begin position="146"/>
        <end position="159"/>
    </location>
</feature>
<evidence type="ECO:0000256" key="3">
    <source>
        <dbReference type="PROSITE-ProRule" id="PRU10141"/>
    </source>
</evidence>
<dbReference type="InterPro" id="IPR011009">
    <property type="entry name" value="Kinase-like_dom_sf"/>
</dbReference>
<keyword evidence="7" id="KW-1185">Reference proteome</keyword>
<dbReference type="Pfam" id="PF00069">
    <property type="entry name" value="Pkinase"/>
    <property type="match status" value="1"/>
</dbReference>
<evidence type="ECO:0000256" key="4">
    <source>
        <dbReference type="SAM" id="MobiDB-lite"/>
    </source>
</evidence>
<dbReference type="PROSITE" id="PS00108">
    <property type="entry name" value="PROTEIN_KINASE_ST"/>
    <property type="match status" value="1"/>
</dbReference>
<dbReference type="PROSITE" id="PS00107">
    <property type="entry name" value="PROTEIN_KINASE_ATP"/>
    <property type="match status" value="1"/>
</dbReference>
<keyword evidence="6" id="KW-0808">Transferase</keyword>
<feature type="domain" description="Protein kinase" evidence="5">
    <location>
        <begin position="325"/>
        <end position="731"/>
    </location>
</feature>
<feature type="compositionally biased region" description="Polar residues" evidence="4">
    <location>
        <begin position="36"/>
        <end position="56"/>
    </location>
</feature>
<dbReference type="SUPFAM" id="SSF56112">
    <property type="entry name" value="Protein kinase-like (PK-like)"/>
    <property type="match status" value="1"/>
</dbReference>
<feature type="region of interest" description="Disordered" evidence="4">
    <location>
        <begin position="801"/>
        <end position="826"/>
    </location>
</feature>
<name>A0A3S5ISN5_9TRYP</name>
<evidence type="ECO:0000256" key="1">
    <source>
        <dbReference type="ARBA" id="ARBA00022741"/>
    </source>
</evidence>
<feature type="compositionally biased region" description="Basic and acidic residues" evidence="4">
    <location>
        <begin position="26"/>
        <end position="35"/>
    </location>
</feature>
<dbReference type="Gene3D" id="1.10.510.10">
    <property type="entry name" value="Transferase(Phosphotransferase) domain 1"/>
    <property type="match status" value="1"/>
</dbReference>
<dbReference type="GeneID" id="40320086"/>
<dbReference type="InterPro" id="IPR008271">
    <property type="entry name" value="Ser/Thr_kinase_AS"/>
</dbReference>
<dbReference type="PANTHER" id="PTHR44167">
    <property type="entry name" value="OVARIAN-SPECIFIC SERINE/THREONINE-PROTEIN KINASE LOK-RELATED"/>
    <property type="match status" value="1"/>
</dbReference>
<dbReference type="SMART" id="SM00220">
    <property type="entry name" value="S_TKc"/>
    <property type="match status" value="1"/>
</dbReference>
<dbReference type="PROSITE" id="PS50011">
    <property type="entry name" value="PROTEIN_KINASE_DOM"/>
    <property type="match status" value="1"/>
</dbReference>
<evidence type="ECO:0000259" key="5">
    <source>
        <dbReference type="PROSITE" id="PS50011"/>
    </source>
</evidence>
<feature type="binding site" evidence="3">
    <location>
        <position position="361"/>
    </location>
    <ligand>
        <name>ATP</name>
        <dbReference type="ChEBI" id="CHEBI:30616"/>
    </ligand>
</feature>
<dbReference type="GO" id="GO:0004672">
    <property type="term" value="F:protein kinase activity"/>
    <property type="evidence" value="ECO:0007669"/>
    <property type="project" value="InterPro"/>
</dbReference>
<gene>
    <name evidence="6" type="ORF">Tco025E_06475</name>
</gene>
<dbReference type="RefSeq" id="XP_029226541.1">
    <property type="nucleotide sequence ID" value="XM_029373352.1"/>
</dbReference>
<feature type="region of interest" description="Disordered" evidence="4">
    <location>
        <begin position="132"/>
        <end position="198"/>
    </location>
</feature>
<comment type="caution">
    <text evidence="6">The sequence shown here is derived from an EMBL/GenBank/DDBJ whole genome shotgun (WGS) entry which is preliminary data.</text>
</comment>
<evidence type="ECO:0000256" key="2">
    <source>
        <dbReference type="ARBA" id="ARBA00022840"/>
    </source>
</evidence>